<dbReference type="Proteomes" id="UP000190166">
    <property type="component" value="Unassembled WGS sequence"/>
</dbReference>
<organism evidence="1 2">
    <name type="scientific">Chitinophaga ginsengisegetis</name>
    <dbReference type="NCBI Taxonomy" id="393003"/>
    <lineage>
        <taxon>Bacteria</taxon>
        <taxon>Pseudomonadati</taxon>
        <taxon>Bacteroidota</taxon>
        <taxon>Chitinophagia</taxon>
        <taxon>Chitinophagales</taxon>
        <taxon>Chitinophagaceae</taxon>
        <taxon>Chitinophaga</taxon>
    </lineage>
</organism>
<proteinExistence type="predicted"/>
<protein>
    <submittedName>
        <fullName evidence="1">Uncharacterized protein</fullName>
    </submittedName>
</protein>
<evidence type="ECO:0000313" key="1">
    <source>
        <dbReference type="EMBL" id="SKD07929.1"/>
    </source>
</evidence>
<sequence length="243" mass="30401">MDNQEIENYMAASRIRTCRRRKRDARKQYDKQLLQYNRKKKELWQAWNRRGYTELDPPVMKGYKRYFVLRGDVARSRDGEFFQELLKKINTYDYSHRKDFKVKKRRRGRKIHVLREQQLLQPVDYHFKKMKLTPKERNCFEERVRYCKNGIDQIKYFVVKEPWRFVLQVRPNMITKQRVTAPELRSEIDQLDNFLKRNQLEPKIWSLTRSRQSGWRKWLPEYKIKYQFKQYTLQQLLQEEWYE</sequence>
<evidence type="ECO:0000313" key="2">
    <source>
        <dbReference type="Proteomes" id="UP000190166"/>
    </source>
</evidence>
<name>A0A1T5P6N4_9BACT</name>
<accession>A0A1T5P6N4</accession>
<dbReference type="RefSeq" id="WP_079471161.1">
    <property type="nucleotide sequence ID" value="NZ_FUZZ01000003.1"/>
</dbReference>
<reference evidence="2" key="1">
    <citation type="submission" date="2017-02" db="EMBL/GenBank/DDBJ databases">
        <authorList>
            <person name="Varghese N."/>
            <person name="Submissions S."/>
        </authorList>
    </citation>
    <scope>NUCLEOTIDE SEQUENCE [LARGE SCALE GENOMIC DNA]</scope>
    <source>
        <strain evidence="2">DSM 18108</strain>
    </source>
</reference>
<dbReference type="AlphaFoldDB" id="A0A1T5P6N4"/>
<dbReference type="EMBL" id="FUZZ01000003">
    <property type="protein sequence ID" value="SKD07929.1"/>
    <property type="molecule type" value="Genomic_DNA"/>
</dbReference>
<dbReference type="STRING" id="393003.SAMN05660461_3879"/>
<keyword evidence="2" id="KW-1185">Reference proteome</keyword>
<gene>
    <name evidence="1" type="ORF">SAMN05660461_3879</name>
</gene>